<evidence type="ECO:0000313" key="4">
    <source>
        <dbReference type="Proteomes" id="UP000028702"/>
    </source>
</evidence>
<reference evidence="3 4" key="1">
    <citation type="submission" date="2014-07" db="EMBL/GenBank/DDBJ databases">
        <title>Tepidicaulis marinum gen. nov., sp. nov., a novel marine bacterium denitrifying nitrate to nitrous oxide strictly under microaerobic conditions.</title>
        <authorList>
            <person name="Takeuchi M."/>
            <person name="Yamagishi T."/>
            <person name="Kamagata Y."/>
            <person name="Oshima K."/>
            <person name="Hattori M."/>
            <person name="Katayama T."/>
            <person name="Hanada S."/>
            <person name="Tamaki H."/>
            <person name="Marumo K."/>
            <person name="Maeda H."/>
            <person name="Nedachi M."/>
            <person name="Iwasaki W."/>
            <person name="Suwa Y."/>
            <person name="Sakata S."/>
        </authorList>
    </citation>
    <scope>NUCLEOTIDE SEQUENCE [LARGE SCALE GENOMIC DNA]</scope>
    <source>
        <strain evidence="3 4">MA2</strain>
    </source>
</reference>
<comment type="caution">
    <text evidence="3">The sequence shown here is derived from an EMBL/GenBank/DDBJ whole genome shotgun (WGS) entry which is preliminary data.</text>
</comment>
<protein>
    <submittedName>
        <fullName evidence="3">Conserved protein</fullName>
    </submittedName>
</protein>
<dbReference type="AlphaFoldDB" id="A0A081BE56"/>
<name>A0A081BE56_9HYPH</name>
<dbReference type="STRING" id="1333998.M2A_2823"/>
<keyword evidence="4" id="KW-1185">Reference proteome</keyword>
<dbReference type="Proteomes" id="UP000028702">
    <property type="component" value="Unassembled WGS sequence"/>
</dbReference>
<dbReference type="EMBL" id="BBIO01000017">
    <property type="protein sequence ID" value="GAK46324.1"/>
    <property type="molecule type" value="Genomic_DNA"/>
</dbReference>
<keyword evidence="2" id="KW-0472">Membrane</keyword>
<dbReference type="RefSeq" id="WP_045448770.1">
    <property type="nucleotide sequence ID" value="NZ_BBIO01000017.1"/>
</dbReference>
<evidence type="ECO:0000313" key="3">
    <source>
        <dbReference type="EMBL" id="GAK46324.1"/>
    </source>
</evidence>
<sequence>MRILSWLLLLPLCLVTLYLAVANRHSVLFSLDAFEPENPAIALEMPLFLVVLAAIFLGMLIGGAAVLTGRWRKDRARKAKSSAKTPAAGGSTAIVPSKMG</sequence>
<dbReference type="eggNOG" id="COG5416">
    <property type="taxonomic scope" value="Bacteria"/>
</dbReference>
<evidence type="ECO:0000256" key="2">
    <source>
        <dbReference type="SAM" id="Phobius"/>
    </source>
</evidence>
<feature type="region of interest" description="Disordered" evidence="1">
    <location>
        <begin position="77"/>
        <end position="100"/>
    </location>
</feature>
<keyword evidence="2" id="KW-0812">Transmembrane</keyword>
<evidence type="ECO:0000256" key="1">
    <source>
        <dbReference type="SAM" id="MobiDB-lite"/>
    </source>
</evidence>
<gene>
    <name evidence="3" type="ORF">M2A_2823</name>
</gene>
<feature type="compositionally biased region" description="Low complexity" evidence="1">
    <location>
        <begin position="82"/>
        <end position="93"/>
    </location>
</feature>
<proteinExistence type="predicted"/>
<organism evidence="3 4">
    <name type="scientific">Tepidicaulis marinus</name>
    <dbReference type="NCBI Taxonomy" id="1333998"/>
    <lineage>
        <taxon>Bacteria</taxon>
        <taxon>Pseudomonadati</taxon>
        <taxon>Pseudomonadota</taxon>
        <taxon>Alphaproteobacteria</taxon>
        <taxon>Hyphomicrobiales</taxon>
        <taxon>Parvibaculaceae</taxon>
        <taxon>Tepidicaulis</taxon>
    </lineage>
</organism>
<accession>A0A081BE56</accession>
<keyword evidence="2" id="KW-1133">Transmembrane helix</keyword>
<feature type="transmembrane region" description="Helical" evidence="2">
    <location>
        <begin position="46"/>
        <end position="68"/>
    </location>
</feature>